<dbReference type="InterPro" id="IPR014718">
    <property type="entry name" value="GH-type_carb-bd"/>
</dbReference>
<name>A0A6P5EFK7_ANACO</name>
<keyword evidence="2" id="KW-1185">Reference proteome</keyword>
<feature type="region of interest" description="Disordered" evidence="1">
    <location>
        <begin position="1"/>
        <end position="41"/>
    </location>
</feature>
<protein>
    <submittedName>
        <fullName evidence="3">Protein NDH-DEPENDENT CYCLIC ELECTRON FLOW 5-like isoform X1</fullName>
    </submittedName>
</protein>
<feature type="compositionally biased region" description="Polar residues" evidence="1">
    <location>
        <begin position="1"/>
        <end position="20"/>
    </location>
</feature>
<dbReference type="SUPFAM" id="SSF74650">
    <property type="entry name" value="Galactose mutarotase-like"/>
    <property type="match status" value="1"/>
</dbReference>
<evidence type="ECO:0000313" key="3">
    <source>
        <dbReference type="RefSeq" id="XP_020082047.1"/>
    </source>
</evidence>
<feature type="compositionally biased region" description="Basic residues" evidence="1">
    <location>
        <begin position="28"/>
        <end position="41"/>
    </location>
</feature>
<dbReference type="RefSeq" id="XP_020082047.1">
    <property type="nucleotide sequence ID" value="XM_020226458.1"/>
</dbReference>
<dbReference type="AlphaFoldDB" id="A0A6P5EFK7"/>
<dbReference type="GO" id="GO:0005737">
    <property type="term" value="C:cytoplasm"/>
    <property type="evidence" value="ECO:0007669"/>
    <property type="project" value="TreeGrafter"/>
</dbReference>
<evidence type="ECO:0000256" key="1">
    <source>
        <dbReference type="SAM" id="MobiDB-lite"/>
    </source>
</evidence>
<dbReference type="InterPro" id="IPR011013">
    <property type="entry name" value="Gal_mutarotase_sf_dom"/>
</dbReference>
<dbReference type="PANTHER" id="PTHR11122">
    <property type="entry name" value="APOSPORY-ASSOCIATED PROTEIN C-RELATED"/>
    <property type="match status" value="1"/>
</dbReference>
<dbReference type="Gene3D" id="2.70.98.10">
    <property type="match status" value="1"/>
</dbReference>
<reference evidence="3" key="2">
    <citation type="submission" date="2025-08" db="UniProtKB">
        <authorList>
            <consortium name="RefSeq"/>
        </authorList>
    </citation>
    <scope>IDENTIFICATION</scope>
    <source>
        <tissue evidence="3">Leaf</tissue>
    </source>
</reference>
<organism evidence="2 3">
    <name type="scientific">Ananas comosus</name>
    <name type="common">Pineapple</name>
    <name type="synonym">Ananas ananas</name>
    <dbReference type="NCBI Taxonomy" id="4615"/>
    <lineage>
        <taxon>Eukaryota</taxon>
        <taxon>Viridiplantae</taxon>
        <taxon>Streptophyta</taxon>
        <taxon>Embryophyta</taxon>
        <taxon>Tracheophyta</taxon>
        <taxon>Spermatophyta</taxon>
        <taxon>Magnoliopsida</taxon>
        <taxon>Liliopsida</taxon>
        <taxon>Poales</taxon>
        <taxon>Bromeliaceae</taxon>
        <taxon>Bromelioideae</taxon>
        <taxon>Ananas</taxon>
    </lineage>
</organism>
<evidence type="ECO:0000313" key="2">
    <source>
        <dbReference type="Proteomes" id="UP000515123"/>
    </source>
</evidence>
<gene>
    <name evidence="3" type="primary">LOC109705709</name>
</gene>
<dbReference type="Proteomes" id="UP000515123">
    <property type="component" value="Unplaced"/>
</dbReference>
<proteinExistence type="predicted"/>
<accession>A0A6P5EFK7</accession>
<dbReference type="GO" id="GO:0030246">
    <property type="term" value="F:carbohydrate binding"/>
    <property type="evidence" value="ECO:0007669"/>
    <property type="project" value="InterPro"/>
</dbReference>
<sequence length="396" mass="43763">MKHATDQATLPQSTKISLHSTQEEERKEKKKKKKHSYRSRPWQRRRFSLQALAPSAAVTVPINMDYLVREFSGHGVSFESIGESCVVEMALDNGSLAKLMLPSGLITSYKPFMWHGTTLEVLHTTVSEGEDGEAVIQGGVSMDFKCINDGGMPWSPSNWTLRNVSGSSDKSIQIELGSAAPENMAEFKCAVTLRHNLLASEFTVINRRSSSLQLLGCVMNHLTVSTPDATYAVGLQGSNYHGRRPINTEFSIIPPDSDKKISSTSGGESWAQKAARGLFSSWETRDGMKDEAVEEDSMIEESEGEEADDYAHMTEEMCRTYTSAPREFTVIDRGRRNSVAVGRSGFDDIYVLSPGSKHDWYGKYAYICIGPTMQTPVSLAPGGTWKGAQYLHNPNL</sequence>
<dbReference type="OrthoDB" id="782148at2759"/>
<dbReference type="PANTHER" id="PTHR11122:SF15">
    <property type="entry name" value="PROTEIN NDH-DEPENDENT CYCLIC ELECTRON FLOW 5"/>
    <property type="match status" value="1"/>
</dbReference>
<dbReference type="GeneID" id="109705709"/>
<dbReference type="GO" id="GO:0047938">
    <property type="term" value="F:glucose-6-phosphate 1-epimerase activity"/>
    <property type="evidence" value="ECO:0007669"/>
    <property type="project" value="TreeGrafter"/>
</dbReference>
<dbReference type="GO" id="GO:0005975">
    <property type="term" value="P:carbohydrate metabolic process"/>
    <property type="evidence" value="ECO:0007669"/>
    <property type="project" value="InterPro"/>
</dbReference>
<reference evidence="2" key="1">
    <citation type="journal article" date="2015" name="Nat. Genet.">
        <title>The pineapple genome and the evolution of CAM photosynthesis.</title>
        <authorList>
            <person name="Ming R."/>
            <person name="VanBuren R."/>
            <person name="Wai C.M."/>
            <person name="Tang H."/>
            <person name="Schatz M.C."/>
            <person name="Bowers J.E."/>
            <person name="Lyons E."/>
            <person name="Wang M.L."/>
            <person name="Chen J."/>
            <person name="Biggers E."/>
            <person name="Zhang J."/>
            <person name="Huang L."/>
            <person name="Zhang L."/>
            <person name="Miao W."/>
            <person name="Zhang J."/>
            <person name="Ye Z."/>
            <person name="Miao C."/>
            <person name="Lin Z."/>
            <person name="Wang H."/>
            <person name="Zhou H."/>
            <person name="Yim W.C."/>
            <person name="Priest H.D."/>
            <person name="Zheng C."/>
            <person name="Woodhouse M."/>
            <person name="Edger P.P."/>
            <person name="Guyot R."/>
            <person name="Guo H.B."/>
            <person name="Guo H."/>
            <person name="Zheng G."/>
            <person name="Singh R."/>
            <person name="Sharma A."/>
            <person name="Min X."/>
            <person name="Zheng Y."/>
            <person name="Lee H."/>
            <person name="Gurtowski J."/>
            <person name="Sedlazeck F.J."/>
            <person name="Harkess A."/>
            <person name="McKain M.R."/>
            <person name="Liao Z."/>
            <person name="Fang J."/>
            <person name="Liu J."/>
            <person name="Zhang X."/>
            <person name="Zhang Q."/>
            <person name="Hu W."/>
            <person name="Qin Y."/>
            <person name="Wang K."/>
            <person name="Chen L.Y."/>
            <person name="Shirley N."/>
            <person name="Lin Y.R."/>
            <person name="Liu L.Y."/>
            <person name="Hernandez A.G."/>
            <person name="Wright C.L."/>
            <person name="Bulone V."/>
            <person name="Tuskan G.A."/>
            <person name="Heath K."/>
            <person name="Zee F."/>
            <person name="Moore P.H."/>
            <person name="Sunkar R."/>
            <person name="Leebens-Mack J.H."/>
            <person name="Mockler T."/>
            <person name="Bennetzen J.L."/>
            <person name="Freeling M."/>
            <person name="Sankoff D."/>
            <person name="Paterson A.H."/>
            <person name="Zhu X."/>
            <person name="Yang X."/>
            <person name="Smith J.A."/>
            <person name="Cushman J.C."/>
            <person name="Paull R.E."/>
            <person name="Yu Q."/>
        </authorList>
    </citation>
    <scope>NUCLEOTIDE SEQUENCE [LARGE SCALE GENOMIC DNA]</scope>
    <source>
        <strain evidence="2">cv. F153</strain>
    </source>
</reference>